<dbReference type="Gene3D" id="2.70.170.10">
    <property type="entry name" value="Neurotransmitter-gated ion-channel ligand-binding domain"/>
    <property type="match status" value="1"/>
</dbReference>
<evidence type="ECO:0000313" key="3">
    <source>
        <dbReference type="WBParaSite" id="ALUE_0000028401-mRNA-1"/>
    </source>
</evidence>
<evidence type="ECO:0000313" key="2">
    <source>
        <dbReference type="Proteomes" id="UP000036681"/>
    </source>
</evidence>
<organism evidence="2 3">
    <name type="scientific">Ascaris lumbricoides</name>
    <name type="common">Giant roundworm</name>
    <dbReference type="NCBI Taxonomy" id="6252"/>
    <lineage>
        <taxon>Eukaryota</taxon>
        <taxon>Metazoa</taxon>
        <taxon>Ecdysozoa</taxon>
        <taxon>Nematoda</taxon>
        <taxon>Chromadorea</taxon>
        <taxon>Rhabditida</taxon>
        <taxon>Spirurina</taxon>
        <taxon>Ascaridomorpha</taxon>
        <taxon>Ascaridoidea</taxon>
        <taxon>Ascarididae</taxon>
        <taxon>Ascaris</taxon>
    </lineage>
</organism>
<name>A0A0M3HFI9_ASCLU</name>
<dbReference type="WBParaSite" id="ALUE_0000028401-mRNA-1">
    <property type="protein sequence ID" value="ALUE_0000028401-mRNA-1"/>
    <property type="gene ID" value="ALUE_0000028401"/>
</dbReference>
<dbReference type="GO" id="GO:0005230">
    <property type="term" value="F:extracellular ligand-gated monoatomic ion channel activity"/>
    <property type="evidence" value="ECO:0007669"/>
    <property type="project" value="InterPro"/>
</dbReference>
<dbReference type="GO" id="GO:0016020">
    <property type="term" value="C:membrane"/>
    <property type="evidence" value="ECO:0007669"/>
    <property type="project" value="InterPro"/>
</dbReference>
<dbReference type="SUPFAM" id="SSF63712">
    <property type="entry name" value="Nicotinic receptor ligand binding domain-like"/>
    <property type="match status" value="1"/>
</dbReference>
<dbReference type="Proteomes" id="UP000036681">
    <property type="component" value="Unplaced"/>
</dbReference>
<protein>
    <submittedName>
        <fullName evidence="3">Neur_chan_LBD domain-containing protein</fullName>
    </submittedName>
</protein>
<dbReference type="AlphaFoldDB" id="A0A0M3HFI9"/>
<dbReference type="InterPro" id="IPR036734">
    <property type="entry name" value="Neur_chan_lig-bd_sf"/>
</dbReference>
<accession>A0A0M3HFI9</accession>
<reference evidence="3" key="1">
    <citation type="submission" date="2017-02" db="UniProtKB">
        <authorList>
            <consortium name="WormBaseParasite"/>
        </authorList>
    </citation>
    <scope>IDENTIFICATION</scope>
</reference>
<sequence length="94" mass="11349">MEMRWFDVRLANNYSKSIRIREMSVIEKIWTPDPYFVNSKYSYFHVVSFPNFRMRISPNGLVVYTLRLSNGSVTFKWPEDDHRSDDHRSDTPNR</sequence>
<proteinExistence type="predicted"/>
<keyword evidence="2" id="KW-1185">Reference proteome</keyword>
<dbReference type="InterPro" id="IPR006202">
    <property type="entry name" value="Neur_chan_lig-bd"/>
</dbReference>
<feature type="domain" description="Neurotransmitter-gated ion-channel ligand-binding" evidence="1">
    <location>
        <begin position="1"/>
        <end position="69"/>
    </location>
</feature>
<dbReference type="Pfam" id="PF02931">
    <property type="entry name" value="Neur_chan_LBD"/>
    <property type="match status" value="1"/>
</dbReference>
<evidence type="ECO:0000259" key="1">
    <source>
        <dbReference type="Pfam" id="PF02931"/>
    </source>
</evidence>